<proteinExistence type="predicted"/>
<feature type="transmembrane region" description="Helical" evidence="2">
    <location>
        <begin position="85"/>
        <end position="104"/>
    </location>
</feature>
<organism evidence="3 4">
    <name type="scientific">Clathrospora elynae</name>
    <dbReference type="NCBI Taxonomy" id="706981"/>
    <lineage>
        <taxon>Eukaryota</taxon>
        <taxon>Fungi</taxon>
        <taxon>Dikarya</taxon>
        <taxon>Ascomycota</taxon>
        <taxon>Pezizomycotina</taxon>
        <taxon>Dothideomycetes</taxon>
        <taxon>Pleosporomycetidae</taxon>
        <taxon>Pleosporales</taxon>
        <taxon>Diademaceae</taxon>
        <taxon>Clathrospora</taxon>
    </lineage>
</organism>
<evidence type="ECO:0000313" key="4">
    <source>
        <dbReference type="Proteomes" id="UP000800038"/>
    </source>
</evidence>
<evidence type="ECO:0000256" key="1">
    <source>
        <dbReference type="SAM" id="MobiDB-lite"/>
    </source>
</evidence>
<dbReference type="Proteomes" id="UP000800038">
    <property type="component" value="Unassembled WGS sequence"/>
</dbReference>
<evidence type="ECO:0000313" key="3">
    <source>
        <dbReference type="EMBL" id="KAF1943535.1"/>
    </source>
</evidence>
<keyword evidence="2" id="KW-0812">Transmembrane</keyword>
<gene>
    <name evidence="3" type="ORF">EJ02DRAFT_129906</name>
</gene>
<name>A0A6A5SSA0_9PLEO</name>
<keyword evidence="2" id="KW-1133">Transmembrane helix</keyword>
<evidence type="ECO:0000256" key="2">
    <source>
        <dbReference type="SAM" id="Phobius"/>
    </source>
</evidence>
<dbReference type="EMBL" id="ML976024">
    <property type="protein sequence ID" value="KAF1943535.1"/>
    <property type="molecule type" value="Genomic_DNA"/>
</dbReference>
<sequence length="108" mass="11949">MVGMAEAAEEVFGALLKGARLPACRPLLRTLIAGASPRNQPSRGSNKHPLPWPPLSMHKRSVTLQNSLPPVSTALHRRIKKERKLDVSSVYAGYTIAFVSAAFYRRKR</sequence>
<dbReference type="AlphaFoldDB" id="A0A6A5SSA0"/>
<feature type="region of interest" description="Disordered" evidence="1">
    <location>
        <begin position="35"/>
        <end position="56"/>
    </location>
</feature>
<reference evidence="3" key="1">
    <citation type="journal article" date="2020" name="Stud. Mycol.">
        <title>101 Dothideomycetes genomes: a test case for predicting lifestyles and emergence of pathogens.</title>
        <authorList>
            <person name="Haridas S."/>
            <person name="Albert R."/>
            <person name="Binder M."/>
            <person name="Bloem J."/>
            <person name="Labutti K."/>
            <person name="Salamov A."/>
            <person name="Andreopoulos B."/>
            <person name="Baker S."/>
            <person name="Barry K."/>
            <person name="Bills G."/>
            <person name="Bluhm B."/>
            <person name="Cannon C."/>
            <person name="Castanera R."/>
            <person name="Culley D."/>
            <person name="Daum C."/>
            <person name="Ezra D."/>
            <person name="Gonzalez J."/>
            <person name="Henrissat B."/>
            <person name="Kuo A."/>
            <person name="Liang C."/>
            <person name="Lipzen A."/>
            <person name="Lutzoni F."/>
            <person name="Magnuson J."/>
            <person name="Mondo S."/>
            <person name="Nolan M."/>
            <person name="Ohm R."/>
            <person name="Pangilinan J."/>
            <person name="Park H.-J."/>
            <person name="Ramirez L."/>
            <person name="Alfaro M."/>
            <person name="Sun H."/>
            <person name="Tritt A."/>
            <person name="Yoshinaga Y."/>
            <person name="Zwiers L.-H."/>
            <person name="Turgeon B."/>
            <person name="Goodwin S."/>
            <person name="Spatafora J."/>
            <person name="Crous P."/>
            <person name="Grigoriev I."/>
        </authorList>
    </citation>
    <scope>NUCLEOTIDE SEQUENCE</scope>
    <source>
        <strain evidence="3">CBS 161.51</strain>
    </source>
</reference>
<keyword evidence="2" id="KW-0472">Membrane</keyword>
<accession>A0A6A5SSA0</accession>
<protein>
    <submittedName>
        <fullName evidence="3">Uncharacterized protein</fullName>
    </submittedName>
</protein>
<keyword evidence="4" id="KW-1185">Reference proteome</keyword>